<evidence type="ECO:0000313" key="2">
    <source>
        <dbReference type="EMBL" id="GMI68090.1"/>
    </source>
</evidence>
<sequence>MSPQQMSQRTPMSPQLSSGATHAQSAGNQEACPASPQLSSKTLGSVNSIANSPVELGVNKSNSVGNT</sequence>
<feature type="compositionally biased region" description="Polar residues" evidence="1">
    <location>
        <begin position="36"/>
        <end position="51"/>
    </location>
</feature>
<organism evidence="2 3">
    <name type="scientific">Hibiscus trionum</name>
    <name type="common">Flower of an hour</name>
    <dbReference type="NCBI Taxonomy" id="183268"/>
    <lineage>
        <taxon>Eukaryota</taxon>
        <taxon>Viridiplantae</taxon>
        <taxon>Streptophyta</taxon>
        <taxon>Embryophyta</taxon>
        <taxon>Tracheophyta</taxon>
        <taxon>Spermatophyta</taxon>
        <taxon>Magnoliopsida</taxon>
        <taxon>eudicotyledons</taxon>
        <taxon>Gunneridae</taxon>
        <taxon>Pentapetalae</taxon>
        <taxon>rosids</taxon>
        <taxon>malvids</taxon>
        <taxon>Malvales</taxon>
        <taxon>Malvaceae</taxon>
        <taxon>Malvoideae</taxon>
        <taxon>Hibiscus</taxon>
    </lineage>
</organism>
<evidence type="ECO:0000313" key="3">
    <source>
        <dbReference type="Proteomes" id="UP001165190"/>
    </source>
</evidence>
<accession>A0A9W7LLY5</accession>
<gene>
    <name evidence="2" type="ORF">HRI_000478300</name>
</gene>
<dbReference type="AlphaFoldDB" id="A0A9W7LLY5"/>
<comment type="caution">
    <text evidence="2">The sequence shown here is derived from an EMBL/GenBank/DDBJ whole genome shotgun (WGS) entry which is preliminary data.</text>
</comment>
<keyword evidence="3" id="KW-1185">Reference proteome</keyword>
<dbReference type="OrthoDB" id="1932706at2759"/>
<name>A0A9W7LLY5_HIBTR</name>
<reference evidence="2" key="1">
    <citation type="submission" date="2023-05" db="EMBL/GenBank/DDBJ databases">
        <title>Genome and transcriptome analyses reveal genes involved in the formation of fine ridges on petal epidermal cells in Hibiscus trionum.</title>
        <authorList>
            <person name="Koshimizu S."/>
            <person name="Masuda S."/>
            <person name="Ishii T."/>
            <person name="Shirasu K."/>
            <person name="Hoshino A."/>
            <person name="Arita M."/>
        </authorList>
    </citation>
    <scope>NUCLEOTIDE SEQUENCE</scope>
    <source>
        <strain evidence="2">Hamamatsu line</strain>
    </source>
</reference>
<feature type="compositionally biased region" description="Polar residues" evidence="1">
    <location>
        <begin position="1"/>
        <end position="28"/>
    </location>
</feature>
<feature type="region of interest" description="Disordered" evidence="1">
    <location>
        <begin position="1"/>
        <end position="67"/>
    </location>
</feature>
<evidence type="ECO:0000256" key="1">
    <source>
        <dbReference type="SAM" id="MobiDB-lite"/>
    </source>
</evidence>
<dbReference type="EMBL" id="BSYR01000006">
    <property type="protein sequence ID" value="GMI68090.1"/>
    <property type="molecule type" value="Genomic_DNA"/>
</dbReference>
<proteinExistence type="predicted"/>
<dbReference type="Proteomes" id="UP001165190">
    <property type="component" value="Unassembled WGS sequence"/>
</dbReference>
<protein>
    <submittedName>
        <fullName evidence="2">PHYTOCHROME-DEPENDENT LATE-FLOWERING</fullName>
    </submittedName>
</protein>